<dbReference type="HAMAP" id="MF_00046">
    <property type="entry name" value="MurC"/>
    <property type="match status" value="1"/>
</dbReference>
<keyword evidence="5 14" id="KW-0436">Ligase</keyword>
<dbReference type="AlphaFoldDB" id="A0A6G7PY80"/>
<dbReference type="Proteomes" id="UP000502179">
    <property type="component" value="Chromosome"/>
</dbReference>
<keyword evidence="10 14" id="KW-0573">Peptidoglycan synthesis</keyword>
<dbReference type="InterPro" id="IPR000713">
    <property type="entry name" value="Mur_ligase_N"/>
</dbReference>
<dbReference type="KEGG" id="tav:G4V39_09580"/>
<dbReference type="InterPro" id="IPR036565">
    <property type="entry name" value="Mur-like_cat_sf"/>
</dbReference>
<comment type="subcellular location">
    <subcellularLocation>
        <location evidence="1 14">Cytoplasm</location>
    </subcellularLocation>
</comment>
<keyword evidence="7 14" id="KW-0547">Nucleotide-binding</keyword>
<protein>
    <recommendedName>
        <fullName evidence="3 14">UDP-N-acetylmuramate--L-alanine ligase</fullName>
        <ecNumber evidence="3 14">6.3.2.8</ecNumber>
    </recommendedName>
    <alternativeName>
        <fullName evidence="14">UDP-N-acetylmuramoyl-L-alanine synthetase</fullName>
    </alternativeName>
</protein>
<dbReference type="UniPathway" id="UPA00219"/>
<keyword evidence="8 14" id="KW-0067">ATP-binding</keyword>
<keyword evidence="19" id="KW-1185">Reference proteome</keyword>
<dbReference type="GO" id="GO:0008360">
    <property type="term" value="P:regulation of cell shape"/>
    <property type="evidence" value="ECO:0007669"/>
    <property type="project" value="UniProtKB-KW"/>
</dbReference>
<dbReference type="GO" id="GO:0009252">
    <property type="term" value="P:peptidoglycan biosynthetic process"/>
    <property type="evidence" value="ECO:0007669"/>
    <property type="project" value="UniProtKB-UniRule"/>
</dbReference>
<dbReference type="Gene3D" id="3.40.1190.10">
    <property type="entry name" value="Mur-like, catalytic domain"/>
    <property type="match status" value="1"/>
</dbReference>
<dbReference type="InterPro" id="IPR036615">
    <property type="entry name" value="Mur_ligase_C_dom_sf"/>
</dbReference>
<dbReference type="Pfam" id="PF01225">
    <property type="entry name" value="Mur_ligase"/>
    <property type="match status" value="1"/>
</dbReference>
<reference evidence="18 19" key="1">
    <citation type="submission" date="2020-02" db="EMBL/GenBank/DDBJ databases">
        <title>Genome analysis of Thermosulfuriphilus ammonigenes ST65T, an anaerobic thermophilic chemolithoautotrophic bacterium isolated from a deep-sea hydrothermal vent.</title>
        <authorList>
            <person name="Slobodkina G."/>
            <person name="Allioux M."/>
            <person name="Merkel A."/>
            <person name="Alain K."/>
            <person name="Jebbar M."/>
            <person name="Slobodkin A."/>
        </authorList>
    </citation>
    <scope>NUCLEOTIDE SEQUENCE [LARGE SCALE GENOMIC DNA]</scope>
    <source>
        <strain evidence="18 19">ST65</strain>
    </source>
</reference>
<keyword evidence="11 14" id="KW-0131">Cell cycle</keyword>
<evidence type="ECO:0000313" key="18">
    <source>
        <dbReference type="EMBL" id="QIJ72506.1"/>
    </source>
</evidence>
<dbReference type="GO" id="GO:0005737">
    <property type="term" value="C:cytoplasm"/>
    <property type="evidence" value="ECO:0007669"/>
    <property type="project" value="UniProtKB-SubCell"/>
</dbReference>
<dbReference type="EMBL" id="CP048877">
    <property type="protein sequence ID" value="QIJ72506.1"/>
    <property type="molecule type" value="Genomic_DNA"/>
</dbReference>
<evidence type="ECO:0000256" key="1">
    <source>
        <dbReference type="ARBA" id="ARBA00004496"/>
    </source>
</evidence>
<comment type="catalytic activity">
    <reaction evidence="13 14">
        <text>UDP-N-acetyl-alpha-D-muramate + L-alanine + ATP = UDP-N-acetyl-alpha-D-muramoyl-L-alanine + ADP + phosphate + H(+)</text>
        <dbReference type="Rhea" id="RHEA:23372"/>
        <dbReference type="ChEBI" id="CHEBI:15378"/>
        <dbReference type="ChEBI" id="CHEBI:30616"/>
        <dbReference type="ChEBI" id="CHEBI:43474"/>
        <dbReference type="ChEBI" id="CHEBI:57972"/>
        <dbReference type="ChEBI" id="CHEBI:70757"/>
        <dbReference type="ChEBI" id="CHEBI:83898"/>
        <dbReference type="ChEBI" id="CHEBI:456216"/>
        <dbReference type="EC" id="6.3.2.8"/>
    </reaction>
</comment>
<dbReference type="Pfam" id="PF08245">
    <property type="entry name" value="Mur_ligase_M"/>
    <property type="match status" value="1"/>
</dbReference>
<comment type="similarity">
    <text evidence="14">Belongs to the MurCDEF family.</text>
</comment>
<feature type="domain" description="Mur ligase C-terminal" evidence="16">
    <location>
        <begin position="311"/>
        <end position="441"/>
    </location>
</feature>
<dbReference type="InterPro" id="IPR004101">
    <property type="entry name" value="Mur_ligase_C"/>
</dbReference>
<evidence type="ECO:0000256" key="8">
    <source>
        <dbReference type="ARBA" id="ARBA00022840"/>
    </source>
</evidence>
<evidence type="ECO:0000259" key="16">
    <source>
        <dbReference type="Pfam" id="PF02875"/>
    </source>
</evidence>
<dbReference type="SUPFAM" id="SSF53623">
    <property type="entry name" value="MurD-like peptide ligases, catalytic domain"/>
    <property type="match status" value="1"/>
</dbReference>
<evidence type="ECO:0000256" key="7">
    <source>
        <dbReference type="ARBA" id="ARBA00022741"/>
    </source>
</evidence>
<accession>A0A6G7PY80</accession>
<evidence type="ECO:0000256" key="4">
    <source>
        <dbReference type="ARBA" id="ARBA00022490"/>
    </source>
</evidence>
<dbReference type="InterPro" id="IPR013221">
    <property type="entry name" value="Mur_ligase_cen"/>
</dbReference>
<proteinExistence type="inferred from homology"/>
<feature type="domain" description="Mur ligase N-terminal catalytic" evidence="15">
    <location>
        <begin position="6"/>
        <end position="104"/>
    </location>
</feature>
<dbReference type="GO" id="GO:0005524">
    <property type="term" value="F:ATP binding"/>
    <property type="evidence" value="ECO:0007669"/>
    <property type="project" value="UniProtKB-UniRule"/>
</dbReference>
<dbReference type="GO" id="GO:0071555">
    <property type="term" value="P:cell wall organization"/>
    <property type="evidence" value="ECO:0007669"/>
    <property type="project" value="UniProtKB-KW"/>
</dbReference>
<dbReference type="Pfam" id="PF02875">
    <property type="entry name" value="Mur_ligase_C"/>
    <property type="match status" value="1"/>
</dbReference>
<evidence type="ECO:0000256" key="6">
    <source>
        <dbReference type="ARBA" id="ARBA00022618"/>
    </source>
</evidence>
<dbReference type="EC" id="6.3.2.8" evidence="3 14"/>
<gene>
    <name evidence="14" type="primary">murC</name>
    <name evidence="18" type="ORF">G4V39_09580</name>
</gene>
<sequence>MYKRQHIHFIGVGGIGMSGIATLLLKLGYHVSGSDLKETETTRRLTDLGGVIYYGHRAENIRGAGVVVVSSAIPPDNPELLAAKAAKIPVIPRAEMLAELMRLHRYGVAVAGAHGKTTTSSMVAAVLSAGGLDPTSVIGGKVNGLGTNARLGQRDFIVAEADESDGSFLLLTPSIVVVTNIDAEHLDHYRDLGEIQEAFVSFINKVPFYGVAIVCLDDPHLSTLLPRLKKRLLTYGLSAQADIRATDIVPSGHQTSFVARYQNRILGRIVLPLAGIHNVVNALAALAVGLELEIPFRHIREGLEGFAGVARRLEILGEAAGAVFIDDYAHHPTEIRASLAAVRDMFPKRPLLVVFQPHRYTRTKALWEQFATCFFESDRLVVTDIYPASEPEIPGVEASALAKAIADHGHGAVTYVPKGGLIEAVASMVRPGEVVVTLGAGDIGRLARAIFEYFQKERAQCA</sequence>
<keyword evidence="6 14" id="KW-0132">Cell division</keyword>
<evidence type="ECO:0000256" key="10">
    <source>
        <dbReference type="ARBA" id="ARBA00022984"/>
    </source>
</evidence>
<keyword evidence="12 14" id="KW-0961">Cell wall biogenesis/degradation</keyword>
<dbReference type="InterPro" id="IPR005758">
    <property type="entry name" value="UDP-N-AcMur_Ala_ligase_MurC"/>
</dbReference>
<evidence type="ECO:0000256" key="3">
    <source>
        <dbReference type="ARBA" id="ARBA00012211"/>
    </source>
</evidence>
<dbReference type="GO" id="GO:0051301">
    <property type="term" value="P:cell division"/>
    <property type="evidence" value="ECO:0007669"/>
    <property type="project" value="UniProtKB-KW"/>
</dbReference>
<dbReference type="GO" id="GO:0008763">
    <property type="term" value="F:UDP-N-acetylmuramate-L-alanine ligase activity"/>
    <property type="evidence" value="ECO:0007669"/>
    <property type="project" value="UniProtKB-UniRule"/>
</dbReference>
<dbReference type="SUPFAM" id="SSF53244">
    <property type="entry name" value="MurD-like peptide ligases, peptide-binding domain"/>
    <property type="match status" value="1"/>
</dbReference>
<dbReference type="NCBIfam" id="TIGR01082">
    <property type="entry name" value="murC"/>
    <property type="match status" value="1"/>
</dbReference>
<evidence type="ECO:0000259" key="17">
    <source>
        <dbReference type="Pfam" id="PF08245"/>
    </source>
</evidence>
<dbReference type="InterPro" id="IPR050061">
    <property type="entry name" value="MurCDEF_pg_biosynth"/>
</dbReference>
<dbReference type="PANTHER" id="PTHR43445">
    <property type="entry name" value="UDP-N-ACETYLMURAMATE--L-ALANINE LIGASE-RELATED"/>
    <property type="match status" value="1"/>
</dbReference>
<organism evidence="18 19">
    <name type="scientific">Thermosulfuriphilus ammonigenes</name>
    <dbReference type="NCBI Taxonomy" id="1936021"/>
    <lineage>
        <taxon>Bacteria</taxon>
        <taxon>Pseudomonadati</taxon>
        <taxon>Thermodesulfobacteriota</taxon>
        <taxon>Thermodesulfobacteria</taxon>
        <taxon>Thermodesulfobacteriales</taxon>
        <taxon>Thermodesulfobacteriaceae</taxon>
        <taxon>Thermosulfuriphilus</taxon>
    </lineage>
</organism>
<evidence type="ECO:0000256" key="5">
    <source>
        <dbReference type="ARBA" id="ARBA00022598"/>
    </source>
</evidence>
<evidence type="ECO:0000256" key="14">
    <source>
        <dbReference type="HAMAP-Rule" id="MF_00046"/>
    </source>
</evidence>
<keyword evidence="4 14" id="KW-0963">Cytoplasm</keyword>
<dbReference type="PANTHER" id="PTHR43445:SF3">
    <property type="entry name" value="UDP-N-ACETYLMURAMATE--L-ALANINE LIGASE"/>
    <property type="match status" value="1"/>
</dbReference>
<name>A0A6G7PY80_9BACT</name>
<dbReference type="Gene3D" id="3.40.50.720">
    <property type="entry name" value="NAD(P)-binding Rossmann-like Domain"/>
    <property type="match status" value="1"/>
</dbReference>
<comment type="function">
    <text evidence="14">Cell wall formation.</text>
</comment>
<feature type="binding site" evidence="14">
    <location>
        <begin position="112"/>
        <end position="118"/>
    </location>
    <ligand>
        <name>ATP</name>
        <dbReference type="ChEBI" id="CHEBI:30616"/>
    </ligand>
</feature>
<evidence type="ECO:0000256" key="11">
    <source>
        <dbReference type="ARBA" id="ARBA00023306"/>
    </source>
</evidence>
<dbReference type="Gene3D" id="3.90.190.20">
    <property type="entry name" value="Mur ligase, C-terminal domain"/>
    <property type="match status" value="1"/>
</dbReference>
<evidence type="ECO:0000256" key="12">
    <source>
        <dbReference type="ARBA" id="ARBA00023316"/>
    </source>
</evidence>
<keyword evidence="9 14" id="KW-0133">Cell shape</keyword>
<evidence type="ECO:0000313" key="19">
    <source>
        <dbReference type="Proteomes" id="UP000502179"/>
    </source>
</evidence>
<dbReference type="SUPFAM" id="SSF51984">
    <property type="entry name" value="MurCD N-terminal domain"/>
    <property type="match status" value="1"/>
</dbReference>
<comment type="pathway">
    <text evidence="2 14">Cell wall biogenesis; peptidoglycan biosynthesis.</text>
</comment>
<evidence type="ECO:0000256" key="9">
    <source>
        <dbReference type="ARBA" id="ARBA00022960"/>
    </source>
</evidence>
<evidence type="ECO:0000256" key="13">
    <source>
        <dbReference type="ARBA" id="ARBA00047833"/>
    </source>
</evidence>
<feature type="domain" description="Mur ligase central" evidence="17">
    <location>
        <begin position="110"/>
        <end position="288"/>
    </location>
</feature>
<evidence type="ECO:0000259" key="15">
    <source>
        <dbReference type="Pfam" id="PF01225"/>
    </source>
</evidence>
<evidence type="ECO:0000256" key="2">
    <source>
        <dbReference type="ARBA" id="ARBA00004752"/>
    </source>
</evidence>